<evidence type="ECO:0000313" key="6">
    <source>
        <dbReference type="EMBL" id="KAG5419988.1"/>
    </source>
</evidence>
<dbReference type="EMBL" id="JAEOAQ010000002">
    <property type="protein sequence ID" value="KAG5419988.1"/>
    <property type="molecule type" value="Genomic_DNA"/>
</dbReference>
<dbReference type="Pfam" id="PF04627">
    <property type="entry name" value="ATP-synt_Eps"/>
    <property type="match status" value="1"/>
</dbReference>
<dbReference type="GO" id="GO:0046933">
    <property type="term" value="F:proton-transporting ATP synthase activity, rotational mechanism"/>
    <property type="evidence" value="ECO:0007669"/>
    <property type="project" value="InterPro"/>
</dbReference>
<proteinExistence type="inferred from homology"/>
<feature type="compositionally biased region" description="Acidic residues" evidence="5">
    <location>
        <begin position="663"/>
        <end position="712"/>
    </location>
</feature>
<evidence type="ECO:0000256" key="5">
    <source>
        <dbReference type="SAM" id="MobiDB-lite"/>
    </source>
</evidence>
<dbReference type="GO" id="GO:0000182">
    <property type="term" value="F:rDNA binding"/>
    <property type="evidence" value="ECO:0007669"/>
    <property type="project" value="TreeGrafter"/>
</dbReference>
<dbReference type="SUPFAM" id="SSF48690">
    <property type="entry name" value="Epsilon subunit of mitochondrial F1F0-ATP synthase"/>
    <property type="match status" value="1"/>
</dbReference>
<dbReference type="InterPro" id="IPR016024">
    <property type="entry name" value="ARM-type_fold"/>
</dbReference>
<comment type="similarity">
    <text evidence="3">Belongs to the eukaryotic ATPase epsilon family.</text>
</comment>
<dbReference type="GO" id="GO:0006355">
    <property type="term" value="P:regulation of DNA-templated transcription"/>
    <property type="evidence" value="ECO:0007669"/>
    <property type="project" value="InterPro"/>
</dbReference>
<dbReference type="CDD" id="cd12153">
    <property type="entry name" value="F1-ATPase_epsilon"/>
    <property type="match status" value="1"/>
</dbReference>
<evidence type="ECO:0000256" key="3">
    <source>
        <dbReference type="ARBA" id="ARBA00009502"/>
    </source>
</evidence>
<dbReference type="GO" id="GO:0005730">
    <property type="term" value="C:nucleolus"/>
    <property type="evidence" value="ECO:0007669"/>
    <property type="project" value="InterPro"/>
</dbReference>
<dbReference type="SUPFAM" id="SSF48371">
    <property type="entry name" value="ARM repeat"/>
    <property type="match status" value="1"/>
</dbReference>
<dbReference type="GO" id="GO:0005743">
    <property type="term" value="C:mitochondrial inner membrane"/>
    <property type="evidence" value="ECO:0007669"/>
    <property type="project" value="InterPro"/>
</dbReference>
<keyword evidence="4" id="KW-0539">Nucleus</keyword>
<organism evidence="6 7">
    <name type="scientific">Candida metapsilosis</name>
    <dbReference type="NCBI Taxonomy" id="273372"/>
    <lineage>
        <taxon>Eukaryota</taxon>
        <taxon>Fungi</taxon>
        <taxon>Dikarya</taxon>
        <taxon>Ascomycota</taxon>
        <taxon>Saccharomycotina</taxon>
        <taxon>Pichiomycetes</taxon>
        <taxon>Debaryomycetaceae</taxon>
        <taxon>Candida/Lodderomyces clade</taxon>
        <taxon>Candida</taxon>
    </lineage>
</organism>
<dbReference type="InterPro" id="IPR007015">
    <property type="entry name" value="DNA_pol_V/MYBBP1A"/>
</dbReference>
<feature type="region of interest" description="Disordered" evidence="5">
    <location>
        <begin position="744"/>
        <end position="763"/>
    </location>
</feature>
<comment type="subcellular location">
    <subcellularLocation>
        <location evidence="1">Nucleus</location>
    </subcellularLocation>
</comment>
<protein>
    <submittedName>
        <fullName evidence="6">POL5</fullName>
    </submittedName>
</protein>
<comment type="similarity">
    <text evidence="2">Belongs to the MYBBP1A family.</text>
</comment>
<dbReference type="AlphaFoldDB" id="A0A8H7ZIU3"/>
<dbReference type="RefSeq" id="XP_067549104.1">
    <property type="nucleotide sequence ID" value="XM_067690660.1"/>
</dbReference>
<dbReference type="Gene3D" id="1.10.1620.20">
    <property type="entry name" value="ATP synthase, F1 complex, epsilon subunit superfamily, mitochondrial"/>
    <property type="match status" value="1"/>
</dbReference>
<dbReference type="Proteomes" id="UP000669133">
    <property type="component" value="Unassembled WGS sequence"/>
</dbReference>
<comment type="caution">
    <text evidence="6">The sequence shown here is derived from an EMBL/GenBank/DDBJ whole genome shotgun (WGS) entry which is preliminary data.</text>
</comment>
<name>A0A8H7ZIU3_9ASCO</name>
<dbReference type="OrthoDB" id="342531at2759"/>
<dbReference type="InterPro" id="IPR006721">
    <property type="entry name" value="ATP_synth_F1_esu_mt"/>
</dbReference>
<dbReference type="GO" id="GO:0045259">
    <property type="term" value="C:proton-transporting ATP synthase complex"/>
    <property type="evidence" value="ECO:0007669"/>
    <property type="project" value="InterPro"/>
</dbReference>
<reference evidence="6 7" key="1">
    <citation type="submission" date="2020-12" db="EMBL/GenBank/DDBJ databases">
        <title>Effect of drift, selection, and recombination on the evolution of hybrid genomes in Candida yeast pathogens.</title>
        <authorList>
            <person name="Mixao V."/>
            <person name="Ksiezopolska E."/>
            <person name="Saus E."/>
            <person name="Boekhout T."/>
            <person name="Gacser A."/>
            <person name="Gabaldon T."/>
        </authorList>
    </citation>
    <scope>NUCLEOTIDE SEQUENCE [LARGE SCALE GENOMIC DNA]</scope>
    <source>
        <strain evidence="6 7">BP57</strain>
    </source>
</reference>
<evidence type="ECO:0000256" key="4">
    <source>
        <dbReference type="ARBA" id="ARBA00023242"/>
    </source>
</evidence>
<feature type="compositionally biased region" description="Acidic residues" evidence="5">
    <location>
        <begin position="748"/>
        <end position="763"/>
    </location>
</feature>
<keyword evidence="7" id="KW-1185">Reference proteome</keyword>
<evidence type="ECO:0000256" key="1">
    <source>
        <dbReference type="ARBA" id="ARBA00004123"/>
    </source>
</evidence>
<evidence type="ECO:0000313" key="7">
    <source>
        <dbReference type="Proteomes" id="UP000669133"/>
    </source>
</evidence>
<sequence>MVSRDHFSKLASENAKERVKAANSLMQELIKENSPEEWDYTYNRLIKGLTSTRQTAKLGFGMLLTEVVSEMRKRENLTVENYLDKLNEVTTVKGGMKGKEERALLFGRLFGLNVVIKVGWLEEASEPEWFHFIDVLTDLLSAKPWIREAAAASLIGAINTVNPKVASAVHLKVLQKLNDLGLNLSTEGLAVYLTLDREVRTKLAKKIVNPKTNWKNGDPLQKGNLPILSKVLKDVEIVDEAEDRKQKSNWTPNLPFVWDILINELVSDKVKEPPKKKQKKSNDSDDLIHLKEFYKVVVDESLFSEKSSHERKYWGFEIFMKFLVKLDHDLEVLFTPNFMRCLINQSSHKSRTLHDIAIKVLSAITEKSSASSAPVLLKCLLDESRGGCWNFDLVTKSRTVDGLLSVPNSGNISVVLDKFDAMLKSQTTTDGFKYSNDNVLKWCLDKLAHLVKFNKDESAVKKIIGLLVRLAFYEGDVSANIRKLSQEKLNTVLSEVLSQGSDVSWPRYCVEQIVQLEKTNKCLVEFDEELKKVRDETFEILQYLSNSGDFSTVFGLLFSMCFIQLYMGDEEIVQITQELISLYESETQKDGEGDAALVMTEILLSFITRKSTLLKKLSMIVWDHFLCGTDEKGQLRVTEECFELLFDVLRAKENKEGQKQLFENDDEMVIDGEGDEEEEDQEEEEEGEEGEEEEDESEGDDEESGDDDDENETANNTMTDLDKETNLKLAKALGIPTAESGEVKFDELSDLDSSNDEYESDSMDDEQMMAMDDQLSKIFKERQDILSSTNSGNKRKTEVHDARENMIFFKNRVLDLLESFTKHHPNSEYNLKFIEPVVTLINLTLDKNLGVKAHKLLKTRISKTKVSTSVKDVAQFTKWTKQMIENLQNKAATTKSSNQSVVSSYNQSCIVLAKNLISVDSSQLESVIEIYTNSLKQWALNKNNKLQPSLFFDFINCDLISIPLTMSAYKQAGISLNKALAIAAQTVRNSLKPEFKAAAASRGFVEAKVSVFKDGKAGEPRELKPIDK</sequence>
<dbReference type="GeneID" id="93650497"/>
<evidence type="ECO:0000256" key="2">
    <source>
        <dbReference type="ARBA" id="ARBA00006809"/>
    </source>
</evidence>
<dbReference type="PANTHER" id="PTHR13213">
    <property type="entry name" value="MYB-BINDING PROTEIN 1A FAMILY MEMBER"/>
    <property type="match status" value="1"/>
</dbReference>
<feature type="region of interest" description="Disordered" evidence="5">
    <location>
        <begin position="657"/>
        <end position="723"/>
    </location>
</feature>
<dbReference type="InterPro" id="IPR036742">
    <property type="entry name" value="ATP_synth_F1_esu_sf_mt"/>
</dbReference>
<gene>
    <name evidence="6" type="ORF">I9W82_001868</name>
</gene>
<dbReference type="PANTHER" id="PTHR13213:SF2">
    <property type="entry name" value="MYB-BINDING PROTEIN 1A"/>
    <property type="match status" value="1"/>
</dbReference>
<dbReference type="Pfam" id="PF04931">
    <property type="entry name" value="DNA_pol_phi"/>
    <property type="match status" value="1"/>
</dbReference>
<accession>A0A8H7ZIU3</accession>